<evidence type="ECO:0000259" key="3">
    <source>
        <dbReference type="Pfam" id="PF22927"/>
    </source>
</evidence>
<dbReference type="GO" id="GO:0032039">
    <property type="term" value="C:integrator complex"/>
    <property type="evidence" value="ECO:0007669"/>
    <property type="project" value="InterPro"/>
</dbReference>
<protein>
    <submittedName>
        <fullName evidence="6">Integrator complex subunit 1-like</fullName>
    </submittedName>
</protein>
<accession>A0AA36BQH7</accession>
<dbReference type="Proteomes" id="UP001162480">
    <property type="component" value="Chromosome 22"/>
</dbReference>
<dbReference type="Pfam" id="PF12432">
    <property type="entry name" value="INTS1_RP2B-bd"/>
    <property type="match status" value="1"/>
</dbReference>
<sequence length="2163" mass="244031">MKPGSGKRGKSKALPPPGDFIALGKQSKSSSETELRVCSSSAGKKSSLSNPDRKREPGPAVPVSLAKKPKLLGATFTPLGRPSDLDKKTSSIVQVPLYEESAIEVDAADFLTEVQDAFDSDMERVDGLLCGAVKSLRANRSKPDPCLYLSLIFLVRAKPSIFLSELVTEAFCSLLKRDVSINFKAKGNPLVSVLACNILMAAYSEDDNWPDDFVKVYVEDSLGEHNWVDREECKIFVDNILTAFNTKTPTKNRLLSNIEGSKSGEQSGSSSPSLSVCEEEDKSIDSDSFKSGFWDADNSPITPRYVYQQEMIESDVLEIVREQLNKRQPMDGSTRNLIRLMTVTCGSGEIRLTAAQRLEMWLQNPKLSRSAQDLLLSVCLNCDQSSSMDVETIVQLTKIRLKTKPLINHYLSSLRELLSQNSENLRMILTQTIYNELSSARNPNNMALLGVICQSSPETSARILAEIFQDLLVNKEDYLRALRALFREIVRSLRHDLNFVAFCLGLMQKRTETKFLEMDQAFKERYVLAITDLITLTILVGITPSVREAFGNLARGDRKDLEILHQYQQQVTLIQRDSVWWLHTVVPSIVEMKPHEYVHCLHKVLFMESTEHYHNKDNWPLESDRALMLRIASEVPVLEDTLMRVLVIGLSRELSLSSADAVELADQLIKRAAMIRLEGVEVLRVTRLEFVDALMNLCAYRHPENIVLPKGYTPPTLAISALYWKAWNMLLIIVAFNPSTFGQTAWENYPILKCLMEMAMTNNYKFPPPTTATEEKHIEEIKNHEKQLYEKEKHEILEFESHLAAATSKITITESNSLLLSQLTTMDVSGSLRKPPSTVIEQLVTLNQNLKIGQRLCRSRNPDFLLDIIQRQGTTQSMPWLAELVESNEGSLDVLPVQCLCEFLLHDPQDSTEDDDADFEAEKQKKRKMKKQEQLLAKLQMLVHSPSSDSTTTFEVMDYFFKRLSSSQASSRSLAIKGLSLVVSMSHIPPSEIEPIKVDEQEEEFLKLIPQHKWLLLYLPSLPLFDSLRTQACYAIRKACRVETDPTLVSAYVIFLDRHVKDVSLQNLDDLAFEVAQLIVERTTVMSHVVPPESDRPELANRTLTAVLSLYTKYIRRAKEPDKEAYDWSNTQDQIILQWESGDSATMLVLVVHAMIILLTYGPPKDGETYYEELLKIWFPEEGSPPNAFLLDTSEEALLLPDWLKLRMIRSSIERLIDAALQDLDPAQLFLFVQSFGIPVSSMTKLLKYLDHAVKMDCLVLDQAGVDKCYLAQLIDIQHTRGAEGGHVFLKMLKENSPSTTNEEDFAMDYEESKSSEWTPPPKTGQVTLSTEIKDMVTYLQQLFVSSPVNSNSLAAGQYQKILKSLTSSNEVALNITKALSLILNSPQQEVFVEQMLKSANKAGPLLKLLIAKQRQLQDSLRQMMEQLWSLCKGHRSPVAAVVNQYMVSYCHHSSKQQAGASEIQTVASKIFNSNKELEEDKTVSDFKKLGLEKDPLFESVVECCMKNQIKTQKMCSITKVACRMLKDNQLGLAVPSSAAWLFVDWLELIDPEVIHNAPDLQMLLLFTKQQQQQQQSESSSSSSKMLPSTTNDMNSVPSNYSDGHLSNSMVKESFKGRPRQQQAYLLALLTHQSHWGTLHRCISYLLQTDEHIKHDPTSVLDFLWACIHIPKLWQGQERKGQKSFTSDDVLGLRLEQICTVVDYVVQEASESCLQETEEGEDISDQKVSNDSASVINCRIELVKNCLSNSDTKLKGLVRHTEKYALSSSSLSNLYQHTLLELYLQYPYLLSWLQDTSLLLGDVQTTQKCASQLDHISHRLLSALGNALPGKAAENRMYDANNASRKLAAEHPLLILRQLPLIAALLQGKTHFTIGEMRSRNYLLLFSYVLGLLEFLEPHIFRKEHTALDDVLEAYFSLIKNHGQEYKNLSSIIVKFIQFLQRFVLHEPNRAVHILQKYIELLSVVSNYYPDLSVLKSLLAGLSLPRQLTKGTGEADETETSVTPPLVNMQTNSLWSFNQLAPFFARLSKDSPKAEILGVLQDLDEASKRKVNILDNFQADLKRLMADLNDECRSYAYTMVMRSIRQNPSNGSQYVPVLVQCLGDDSPDIVISALRNLAEFVALCQEHASVILEKAFVVGIVTAIETSSYISEALQLLNLETTQ</sequence>
<feature type="domain" description="Integrator complex subunit 1 INTS2-binding" evidence="5">
    <location>
        <begin position="955"/>
        <end position="1289"/>
    </location>
</feature>
<dbReference type="InterPro" id="IPR016024">
    <property type="entry name" value="ARM-type_fold"/>
</dbReference>
<dbReference type="EMBL" id="OX597835">
    <property type="protein sequence ID" value="CAI9738708.1"/>
    <property type="molecule type" value="Genomic_DNA"/>
</dbReference>
<feature type="compositionally biased region" description="Basic residues" evidence="1">
    <location>
        <begin position="1"/>
        <end position="11"/>
    </location>
</feature>
<feature type="region of interest" description="Disordered" evidence="1">
    <location>
        <begin position="1"/>
        <end position="64"/>
    </location>
</feature>
<dbReference type="GO" id="GO:0034474">
    <property type="term" value="P:U2 snRNA 3'-end processing"/>
    <property type="evidence" value="ECO:0007669"/>
    <property type="project" value="InterPro"/>
</dbReference>
<evidence type="ECO:0000256" key="1">
    <source>
        <dbReference type="SAM" id="MobiDB-lite"/>
    </source>
</evidence>
<dbReference type="PANTHER" id="PTHR21224">
    <property type="entry name" value="INTEGRATOR COMPLEX SUBUNIT 1"/>
    <property type="match status" value="1"/>
</dbReference>
<dbReference type="InterPro" id="IPR038902">
    <property type="entry name" value="INTS1"/>
</dbReference>
<feature type="compositionally biased region" description="Low complexity" evidence="1">
    <location>
        <begin position="1575"/>
        <end position="1584"/>
    </location>
</feature>
<reference evidence="6" key="1">
    <citation type="submission" date="2023-08" db="EMBL/GenBank/DDBJ databases">
        <authorList>
            <person name="Alioto T."/>
            <person name="Alioto T."/>
            <person name="Gomez Garrido J."/>
        </authorList>
    </citation>
    <scope>NUCLEOTIDE SEQUENCE</scope>
</reference>
<keyword evidence="7" id="KW-1185">Reference proteome</keyword>
<proteinExistence type="predicted"/>
<feature type="compositionally biased region" description="Low complexity" evidence="1">
    <location>
        <begin position="39"/>
        <end position="49"/>
    </location>
</feature>
<dbReference type="Pfam" id="PF22927">
    <property type="entry name" value="INT1_R3"/>
    <property type="match status" value="1"/>
</dbReference>
<evidence type="ECO:0000259" key="4">
    <source>
        <dbReference type="Pfam" id="PF22928"/>
    </source>
</evidence>
<dbReference type="InterPro" id="IPR022145">
    <property type="entry name" value="INTS1_RPB2-bd"/>
</dbReference>
<feature type="region of interest" description="Disordered" evidence="1">
    <location>
        <begin position="1575"/>
        <end position="1603"/>
    </location>
</feature>
<feature type="domain" description="Integrator complex subunit 1 RPB2-binding" evidence="2">
    <location>
        <begin position="310"/>
        <end position="465"/>
    </location>
</feature>
<dbReference type="InterPro" id="IPR053966">
    <property type="entry name" value="INTS1_INTS2-bd"/>
</dbReference>
<dbReference type="InterPro" id="IPR053965">
    <property type="entry name" value="INTS1_R4"/>
</dbReference>
<name>A0AA36BQH7_OCTVU</name>
<dbReference type="PANTHER" id="PTHR21224:SF1">
    <property type="entry name" value="INTEGRATOR COMPLEX SUBUNIT 1"/>
    <property type="match status" value="1"/>
</dbReference>
<evidence type="ECO:0000313" key="6">
    <source>
        <dbReference type="EMBL" id="CAI9738708.1"/>
    </source>
</evidence>
<organism evidence="6 7">
    <name type="scientific">Octopus vulgaris</name>
    <name type="common">Common octopus</name>
    <dbReference type="NCBI Taxonomy" id="6645"/>
    <lineage>
        <taxon>Eukaryota</taxon>
        <taxon>Metazoa</taxon>
        <taxon>Spiralia</taxon>
        <taxon>Lophotrochozoa</taxon>
        <taxon>Mollusca</taxon>
        <taxon>Cephalopoda</taxon>
        <taxon>Coleoidea</taxon>
        <taxon>Octopodiformes</taxon>
        <taxon>Octopoda</taxon>
        <taxon>Incirrata</taxon>
        <taxon>Octopodidae</taxon>
        <taxon>Octopus</taxon>
    </lineage>
</organism>
<feature type="domain" description="Integrator complex subunit 1 R4" evidence="4">
    <location>
        <begin position="2025"/>
        <end position="2125"/>
    </location>
</feature>
<gene>
    <name evidence="6" type="ORF">OCTVUL_1B026133</name>
</gene>
<feature type="domain" description="Integrator complex subunit 1 R3" evidence="3">
    <location>
        <begin position="1813"/>
        <end position="1971"/>
    </location>
</feature>
<feature type="region of interest" description="Disordered" evidence="1">
    <location>
        <begin position="258"/>
        <end position="277"/>
    </location>
</feature>
<dbReference type="Pfam" id="PF22929">
    <property type="entry name" value="INTS1_INTS2-bd"/>
    <property type="match status" value="1"/>
</dbReference>
<evidence type="ECO:0000259" key="5">
    <source>
        <dbReference type="Pfam" id="PF22929"/>
    </source>
</evidence>
<dbReference type="Pfam" id="PF22928">
    <property type="entry name" value="INTS1_R4"/>
    <property type="match status" value="1"/>
</dbReference>
<feature type="compositionally biased region" description="Polar residues" evidence="1">
    <location>
        <begin position="1585"/>
        <end position="1603"/>
    </location>
</feature>
<evidence type="ECO:0000313" key="7">
    <source>
        <dbReference type="Proteomes" id="UP001162480"/>
    </source>
</evidence>
<feature type="compositionally biased region" description="Low complexity" evidence="1">
    <location>
        <begin position="259"/>
        <end position="276"/>
    </location>
</feature>
<dbReference type="SUPFAM" id="SSF48371">
    <property type="entry name" value="ARM repeat"/>
    <property type="match status" value="2"/>
</dbReference>
<dbReference type="InterPro" id="IPR053964">
    <property type="entry name" value="INT1_R3"/>
</dbReference>
<evidence type="ECO:0000259" key="2">
    <source>
        <dbReference type="Pfam" id="PF12432"/>
    </source>
</evidence>